<evidence type="ECO:0000313" key="9">
    <source>
        <dbReference type="EMBL" id="NGP87012.1"/>
    </source>
</evidence>
<comment type="function">
    <text evidence="7">Involved in the gluconeogenesis. Catalyzes stereospecifically the conversion of dihydroxyacetone phosphate (DHAP) to D-glyceraldehyde-3-phosphate (G3P).</text>
</comment>
<accession>A0A6M1T9I3</accession>
<comment type="caution">
    <text evidence="9">The sequence shown here is derived from an EMBL/GenBank/DDBJ whole genome shotgun (WGS) entry which is preliminary data.</text>
</comment>
<comment type="subunit">
    <text evidence="7 8">Homodimer.</text>
</comment>
<gene>
    <name evidence="7" type="primary">tpiA</name>
    <name evidence="9" type="ORF">G3569_01495</name>
</gene>
<dbReference type="InterPro" id="IPR035990">
    <property type="entry name" value="TIM_sf"/>
</dbReference>
<comment type="pathway">
    <text evidence="7 8">Carbohydrate biosynthesis; gluconeogenesis.</text>
</comment>
<dbReference type="UniPathway" id="UPA00138"/>
<dbReference type="CDD" id="cd00311">
    <property type="entry name" value="TIM"/>
    <property type="match status" value="1"/>
</dbReference>
<dbReference type="PROSITE" id="PS51440">
    <property type="entry name" value="TIM_2"/>
    <property type="match status" value="1"/>
</dbReference>
<name>A0A6M1T9I3_9BACT</name>
<dbReference type="Gene3D" id="3.20.20.70">
    <property type="entry name" value="Aldolase class I"/>
    <property type="match status" value="1"/>
</dbReference>
<comment type="catalytic activity">
    <reaction evidence="7 8">
        <text>D-glyceraldehyde 3-phosphate = dihydroxyacetone phosphate</text>
        <dbReference type="Rhea" id="RHEA:18585"/>
        <dbReference type="ChEBI" id="CHEBI:57642"/>
        <dbReference type="ChEBI" id="CHEBI:59776"/>
        <dbReference type="EC" id="5.3.1.1"/>
    </reaction>
</comment>
<dbReference type="HAMAP" id="MF_00147_B">
    <property type="entry name" value="TIM_B"/>
    <property type="match status" value="1"/>
</dbReference>
<evidence type="ECO:0000313" key="10">
    <source>
        <dbReference type="Proteomes" id="UP000479132"/>
    </source>
</evidence>
<feature type="binding site" evidence="7">
    <location>
        <begin position="9"/>
        <end position="11"/>
    </location>
    <ligand>
        <name>substrate</name>
    </ligand>
</feature>
<protein>
    <recommendedName>
        <fullName evidence="7 8">Triosephosphate isomerase</fullName>
        <shortName evidence="7">TIM</shortName>
        <shortName evidence="7">TPI</shortName>
        <ecNumber evidence="7 8">5.3.1.1</ecNumber>
    </recommendedName>
    <alternativeName>
        <fullName evidence="7">Triose-phosphate isomerase</fullName>
    </alternativeName>
</protein>
<dbReference type="AlphaFoldDB" id="A0A6M1T9I3"/>
<evidence type="ECO:0000256" key="2">
    <source>
        <dbReference type="ARBA" id="ARBA00007422"/>
    </source>
</evidence>
<comment type="pathway">
    <text evidence="1 7 8">Carbohydrate degradation; glycolysis; D-glyceraldehyde 3-phosphate from glycerone phosphate: step 1/1.</text>
</comment>
<dbReference type="InterPro" id="IPR020861">
    <property type="entry name" value="Triosephosphate_isomerase_AS"/>
</dbReference>
<comment type="similarity">
    <text evidence="2 7 8">Belongs to the triosephosphate isomerase family.</text>
</comment>
<dbReference type="GO" id="GO:0005829">
    <property type="term" value="C:cytosol"/>
    <property type="evidence" value="ECO:0007669"/>
    <property type="project" value="TreeGrafter"/>
</dbReference>
<dbReference type="GO" id="GO:0004807">
    <property type="term" value="F:triose-phosphate isomerase activity"/>
    <property type="evidence" value="ECO:0007669"/>
    <property type="project" value="UniProtKB-UniRule"/>
</dbReference>
<dbReference type="RefSeq" id="WP_165265349.1">
    <property type="nucleotide sequence ID" value="NZ_JAALLS010000001.1"/>
</dbReference>
<dbReference type="PANTHER" id="PTHR21139">
    <property type="entry name" value="TRIOSEPHOSPHATE ISOMERASE"/>
    <property type="match status" value="1"/>
</dbReference>
<evidence type="ECO:0000256" key="3">
    <source>
        <dbReference type="ARBA" id="ARBA00022432"/>
    </source>
</evidence>
<keyword evidence="6 7" id="KW-0413">Isomerase</keyword>
<evidence type="ECO:0000256" key="5">
    <source>
        <dbReference type="ARBA" id="ARBA00023152"/>
    </source>
</evidence>
<dbReference type="EC" id="5.3.1.1" evidence="7 8"/>
<keyword evidence="10" id="KW-1185">Reference proteome</keyword>
<dbReference type="InterPro" id="IPR000652">
    <property type="entry name" value="Triosephosphate_isomerase"/>
</dbReference>
<feature type="binding site" evidence="7">
    <location>
        <begin position="236"/>
        <end position="237"/>
    </location>
    <ligand>
        <name>substrate</name>
    </ligand>
</feature>
<dbReference type="PROSITE" id="PS00171">
    <property type="entry name" value="TIM_1"/>
    <property type="match status" value="1"/>
</dbReference>
<dbReference type="GO" id="GO:0046166">
    <property type="term" value="P:glyceraldehyde-3-phosphate biosynthetic process"/>
    <property type="evidence" value="ECO:0007669"/>
    <property type="project" value="TreeGrafter"/>
</dbReference>
<dbReference type="UniPathway" id="UPA00109">
    <property type="reaction ID" value="UER00189"/>
</dbReference>
<keyword evidence="3 7" id="KW-0312">Gluconeogenesis</keyword>
<dbReference type="EMBL" id="JAALLS010000001">
    <property type="protein sequence ID" value="NGP87012.1"/>
    <property type="molecule type" value="Genomic_DNA"/>
</dbReference>
<keyword evidence="4 7" id="KW-0963">Cytoplasm</keyword>
<dbReference type="GO" id="GO:0006094">
    <property type="term" value="P:gluconeogenesis"/>
    <property type="evidence" value="ECO:0007669"/>
    <property type="project" value="UniProtKB-UniRule"/>
</dbReference>
<evidence type="ECO:0000256" key="8">
    <source>
        <dbReference type="RuleBase" id="RU363013"/>
    </source>
</evidence>
<sequence length="256" mass="27702">MRNFLIAGNWKMNCGISATNKLLNGIKEITTSLPDGVDGLVCPPSISLQTAADVLEDIEGMTLGAQNVHFEDNGAYTGEISTQMLNEVGSEYVILGHSERREYFGETDKIVNAKVLKSLEDGLKTVICVGESLKERKADEHKLRVRKQVQAALTGVEDGDATNVVIAYEPIWAIGTGETATPDQAQEMHKMIRSVLEGVFNQESASKIQILYGGSMKPHNAEELLQQPDVDGGLIGGASLKADSFTEIIDIAKQLV</sequence>
<dbReference type="Pfam" id="PF00121">
    <property type="entry name" value="TIM"/>
    <property type="match status" value="1"/>
</dbReference>
<comment type="subcellular location">
    <subcellularLocation>
        <location evidence="7 8">Cytoplasm</location>
    </subcellularLocation>
</comment>
<evidence type="ECO:0000256" key="7">
    <source>
        <dbReference type="HAMAP-Rule" id="MF_00147"/>
    </source>
</evidence>
<evidence type="ECO:0000256" key="1">
    <source>
        <dbReference type="ARBA" id="ARBA00004680"/>
    </source>
</evidence>
<feature type="binding site" evidence="7">
    <location>
        <position position="175"/>
    </location>
    <ligand>
        <name>substrate</name>
    </ligand>
</feature>
<proteinExistence type="inferred from homology"/>
<feature type="active site" description="Proton acceptor" evidence="7">
    <location>
        <position position="169"/>
    </location>
</feature>
<evidence type="ECO:0000256" key="4">
    <source>
        <dbReference type="ARBA" id="ARBA00022490"/>
    </source>
</evidence>
<dbReference type="GO" id="GO:0019563">
    <property type="term" value="P:glycerol catabolic process"/>
    <property type="evidence" value="ECO:0007669"/>
    <property type="project" value="TreeGrafter"/>
</dbReference>
<keyword evidence="5 7" id="KW-0324">Glycolysis</keyword>
<feature type="binding site" evidence="7">
    <location>
        <position position="215"/>
    </location>
    <ligand>
        <name>substrate</name>
    </ligand>
</feature>
<dbReference type="PANTHER" id="PTHR21139:SF42">
    <property type="entry name" value="TRIOSEPHOSPHATE ISOMERASE"/>
    <property type="match status" value="1"/>
</dbReference>
<dbReference type="InterPro" id="IPR013785">
    <property type="entry name" value="Aldolase_TIM"/>
</dbReference>
<dbReference type="Proteomes" id="UP000479132">
    <property type="component" value="Unassembled WGS sequence"/>
</dbReference>
<dbReference type="SUPFAM" id="SSF51351">
    <property type="entry name" value="Triosephosphate isomerase (TIM)"/>
    <property type="match status" value="1"/>
</dbReference>
<evidence type="ECO:0000256" key="6">
    <source>
        <dbReference type="ARBA" id="ARBA00023235"/>
    </source>
</evidence>
<dbReference type="NCBIfam" id="TIGR00419">
    <property type="entry name" value="tim"/>
    <property type="match status" value="1"/>
</dbReference>
<organism evidence="9 10">
    <name type="scientific">Fodinibius halophilus</name>
    <dbReference type="NCBI Taxonomy" id="1736908"/>
    <lineage>
        <taxon>Bacteria</taxon>
        <taxon>Pseudomonadati</taxon>
        <taxon>Balneolota</taxon>
        <taxon>Balneolia</taxon>
        <taxon>Balneolales</taxon>
        <taxon>Balneolaceae</taxon>
        <taxon>Fodinibius</taxon>
    </lineage>
</organism>
<dbReference type="InterPro" id="IPR022896">
    <property type="entry name" value="TrioseP_Isoase_bac/euk"/>
</dbReference>
<reference evidence="9 10" key="1">
    <citation type="submission" date="2020-02" db="EMBL/GenBank/DDBJ databases">
        <title>Aliifodinibius halophilus 2W32, complete genome.</title>
        <authorList>
            <person name="Li Y."/>
            <person name="Wu S."/>
        </authorList>
    </citation>
    <scope>NUCLEOTIDE SEQUENCE [LARGE SCALE GENOMIC DNA]</scope>
    <source>
        <strain evidence="9 10">2W32</strain>
    </source>
</reference>
<dbReference type="FunFam" id="3.20.20.70:FF:000016">
    <property type="entry name" value="Triosephosphate isomerase"/>
    <property type="match status" value="1"/>
</dbReference>
<feature type="active site" description="Electrophile" evidence="7">
    <location>
        <position position="97"/>
    </location>
</feature>
<dbReference type="GO" id="GO:0006096">
    <property type="term" value="P:glycolytic process"/>
    <property type="evidence" value="ECO:0007669"/>
    <property type="project" value="UniProtKB-UniRule"/>
</dbReference>